<organism evidence="3 4">
    <name type="scientific">Stentor coeruleus</name>
    <dbReference type="NCBI Taxonomy" id="5963"/>
    <lineage>
        <taxon>Eukaryota</taxon>
        <taxon>Sar</taxon>
        <taxon>Alveolata</taxon>
        <taxon>Ciliophora</taxon>
        <taxon>Postciliodesmatophora</taxon>
        <taxon>Heterotrichea</taxon>
        <taxon>Heterotrichida</taxon>
        <taxon>Stentoridae</taxon>
        <taxon>Stentor</taxon>
    </lineage>
</organism>
<evidence type="ECO:0000313" key="2">
    <source>
        <dbReference type="EMBL" id="OMJ86153.1"/>
    </source>
</evidence>
<dbReference type="EMBL" id="MPUH01000100">
    <property type="protein sequence ID" value="OMJ90577.1"/>
    <property type="molecule type" value="Genomic_DNA"/>
</dbReference>
<keyword evidence="4" id="KW-1185">Reference proteome</keyword>
<evidence type="ECO:0000313" key="4">
    <source>
        <dbReference type="Proteomes" id="UP000187209"/>
    </source>
</evidence>
<dbReference type="AlphaFoldDB" id="A0A1R2CNH9"/>
<protein>
    <submittedName>
        <fullName evidence="3">Uncharacterized protein</fullName>
    </submittedName>
</protein>
<accession>A0A1R2CNH9</accession>
<feature type="coiled-coil region" evidence="1">
    <location>
        <begin position="28"/>
        <end position="82"/>
    </location>
</feature>
<gene>
    <name evidence="2" type="ORF">SteCoe_12429</name>
    <name evidence="3" type="ORF">SteCoe_7074</name>
</gene>
<evidence type="ECO:0000313" key="3">
    <source>
        <dbReference type="EMBL" id="OMJ90577.1"/>
    </source>
</evidence>
<sequence>MDMITDIIQILGANISVYDEEKCEEIMRNDYQKAIDDLKHSKNDAKLQELENELEEKVNKTKEALQGKIEQLKDSLKKFSHLKFLGDFINLTHKYHKNYLMKTRKCRQFHCIECLQDKLDEKECPHGIIISPYELVKIPELVALLPHVDDHSYVNHKCNNCRNTFKASDLENRECLCTVCNFCLIKRYKEREIKCKVCGILVQSSTMKLLDPKIEIYSECISCNLVINEAALKGGKCYLCIEAQ</sequence>
<dbReference type="Proteomes" id="UP000187209">
    <property type="component" value="Unassembled WGS sequence"/>
</dbReference>
<proteinExistence type="predicted"/>
<keyword evidence="1" id="KW-0175">Coiled coil</keyword>
<evidence type="ECO:0000256" key="1">
    <source>
        <dbReference type="SAM" id="Coils"/>
    </source>
</evidence>
<reference evidence="3 4" key="1">
    <citation type="submission" date="2016-11" db="EMBL/GenBank/DDBJ databases">
        <title>The macronuclear genome of Stentor coeruleus: a giant cell with tiny introns.</title>
        <authorList>
            <person name="Slabodnick M."/>
            <person name="Ruby J.G."/>
            <person name="Reiff S.B."/>
            <person name="Swart E.C."/>
            <person name="Gosai S."/>
            <person name="Prabakaran S."/>
            <person name="Witkowska E."/>
            <person name="Larue G.E."/>
            <person name="Fisher S."/>
            <person name="Freeman R.M."/>
            <person name="Gunawardena J."/>
            <person name="Chu W."/>
            <person name="Stover N.A."/>
            <person name="Gregory B.D."/>
            <person name="Nowacki M."/>
            <person name="Derisi J."/>
            <person name="Roy S.W."/>
            <person name="Marshall W.F."/>
            <person name="Sood P."/>
        </authorList>
    </citation>
    <scope>NUCLEOTIDE SEQUENCE [LARGE SCALE GENOMIC DNA]</scope>
    <source>
        <strain evidence="3">WM001</strain>
    </source>
</reference>
<dbReference type="EMBL" id="MPUH01000215">
    <property type="protein sequence ID" value="OMJ86153.1"/>
    <property type="molecule type" value="Genomic_DNA"/>
</dbReference>
<comment type="caution">
    <text evidence="3">The sequence shown here is derived from an EMBL/GenBank/DDBJ whole genome shotgun (WGS) entry which is preliminary data.</text>
</comment>
<name>A0A1R2CNH9_9CILI</name>